<proteinExistence type="predicted"/>
<evidence type="ECO:0000256" key="1">
    <source>
        <dbReference type="ARBA" id="ARBA00004430"/>
    </source>
</evidence>
<dbReference type="Gene3D" id="3.80.10.10">
    <property type="entry name" value="Ribonuclease Inhibitor"/>
    <property type="match status" value="1"/>
</dbReference>
<reference evidence="2 3" key="1">
    <citation type="journal article" date="2015" name="Genome Biol. Evol.">
        <title>Comparative Genomics of a Bacterivorous Green Alga Reveals Evolutionary Causalities and Consequences of Phago-Mixotrophic Mode of Nutrition.</title>
        <authorList>
            <person name="Burns J.A."/>
            <person name="Paasch A."/>
            <person name="Narechania A."/>
            <person name="Kim E."/>
        </authorList>
    </citation>
    <scope>NUCLEOTIDE SEQUENCE [LARGE SCALE GENOMIC DNA]</scope>
    <source>
        <strain evidence="2 3">PLY_AMNH</strain>
    </source>
</reference>
<protein>
    <submittedName>
        <fullName evidence="2">Uncharacterized protein</fullName>
    </submittedName>
</protein>
<dbReference type="EMBL" id="LGRX02018734">
    <property type="protein sequence ID" value="KAK3259450.1"/>
    <property type="molecule type" value="Genomic_DNA"/>
</dbReference>
<dbReference type="Proteomes" id="UP001190700">
    <property type="component" value="Unassembled WGS sequence"/>
</dbReference>
<evidence type="ECO:0000313" key="3">
    <source>
        <dbReference type="Proteomes" id="UP001190700"/>
    </source>
</evidence>
<dbReference type="AlphaFoldDB" id="A0AAE0FGR1"/>
<name>A0AAE0FGR1_9CHLO</name>
<gene>
    <name evidence="2" type="ORF">CYMTET_31559</name>
</gene>
<feature type="non-terminal residue" evidence="2">
    <location>
        <position position="1"/>
    </location>
</feature>
<dbReference type="InterPro" id="IPR032675">
    <property type="entry name" value="LRR_dom_sf"/>
</dbReference>
<dbReference type="SUPFAM" id="SSF52047">
    <property type="entry name" value="RNI-like"/>
    <property type="match status" value="1"/>
</dbReference>
<keyword evidence="3" id="KW-1185">Reference proteome</keyword>
<sequence length="119" mass="12807">CSGAGPKGAAALAEGIKQNESLASVEVDQNNIEEEGGVRLPSSSYHTLSESFMALVPLCPSVRRRREDQKALKEAVEANKGLVALKMDGTNTSEALRIEVEEILEKRRIAQRNEAATTA</sequence>
<comment type="caution">
    <text evidence="2">The sequence shown here is derived from an EMBL/GenBank/DDBJ whole genome shotgun (WGS) entry which is preliminary data.</text>
</comment>
<dbReference type="GO" id="GO:0005930">
    <property type="term" value="C:axoneme"/>
    <property type="evidence" value="ECO:0007669"/>
    <property type="project" value="UniProtKB-SubCell"/>
</dbReference>
<organism evidence="2 3">
    <name type="scientific">Cymbomonas tetramitiformis</name>
    <dbReference type="NCBI Taxonomy" id="36881"/>
    <lineage>
        <taxon>Eukaryota</taxon>
        <taxon>Viridiplantae</taxon>
        <taxon>Chlorophyta</taxon>
        <taxon>Pyramimonadophyceae</taxon>
        <taxon>Pyramimonadales</taxon>
        <taxon>Pyramimonadaceae</taxon>
        <taxon>Cymbomonas</taxon>
    </lineage>
</organism>
<comment type="subcellular location">
    <subcellularLocation>
        <location evidence="1">Cytoplasm</location>
        <location evidence="1">Cytoskeleton</location>
        <location evidence="1">Cilium axoneme</location>
    </subcellularLocation>
</comment>
<accession>A0AAE0FGR1</accession>
<evidence type="ECO:0000313" key="2">
    <source>
        <dbReference type="EMBL" id="KAK3259450.1"/>
    </source>
</evidence>